<gene>
    <name evidence="5" type="ORF">PBS003_LOCUS7122</name>
</gene>
<name>A0AAU9L4R9_9STRA</name>
<dbReference type="Gene3D" id="3.40.50.1100">
    <property type="match status" value="2"/>
</dbReference>
<keyword evidence="3" id="KW-0663">Pyridoxal phosphate</keyword>
<dbReference type="Proteomes" id="UP001160483">
    <property type="component" value="Unassembled WGS sequence"/>
</dbReference>
<organism evidence="5 6">
    <name type="scientific">Peronospora belbahrii</name>
    <dbReference type="NCBI Taxonomy" id="622444"/>
    <lineage>
        <taxon>Eukaryota</taxon>
        <taxon>Sar</taxon>
        <taxon>Stramenopiles</taxon>
        <taxon>Oomycota</taxon>
        <taxon>Peronosporomycetes</taxon>
        <taxon>Peronosporales</taxon>
        <taxon>Peronosporaceae</taxon>
        <taxon>Peronospora</taxon>
    </lineage>
</organism>
<dbReference type="InterPro" id="IPR036052">
    <property type="entry name" value="TrpB-like_PALP_sf"/>
</dbReference>
<evidence type="ECO:0000256" key="1">
    <source>
        <dbReference type="ARBA" id="ARBA00001933"/>
    </source>
</evidence>
<feature type="active site" description="Nucleophile" evidence="4">
    <location>
        <position position="28"/>
    </location>
</feature>
<evidence type="ECO:0008006" key="7">
    <source>
        <dbReference type="Google" id="ProtNLM"/>
    </source>
</evidence>
<dbReference type="InterPro" id="IPR027278">
    <property type="entry name" value="ACCD_DCysDesulf"/>
</dbReference>
<dbReference type="FunFam" id="3.40.50.1100:FF:000207">
    <property type="entry name" value="Uncharacterized protein"/>
    <property type="match status" value="1"/>
</dbReference>
<dbReference type="SUPFAM" id="SSF53686">
    <property type="entry name" value="Tryptophan synthase beta subunit-like PLP-dependent enzymes"/>
    <property type="match status" value="1"/>
</dbReference>
<comment type="cofactor">
    <cofactor evidence="1">
        <name>pyridoxal 5'-phosphate</name>
        <dbReference type="ChEBI" id="CHEBI:597326"/>
    </cofactor>
</comment>
<sequence length="314" mass="35799">MRKMFYLVKQNDAFYTNASLFSFGGSQSNAMLALAQLANARQIPFTYFSREIRRKRGKRDDKVEGNIAMAKALGMRHVQLRTDLYHKLVQTRDFAAFLDNELRPPPGTRSLYVPQGLAFPEAQDGVKVLAEEINEYVQTQWPDKFFSVVVPCGTGTTALYLAQHLQPEIKLFAVPCVGDAAYLQQQFQQLIDKDPSLRRQTSVLPQIIKPTRKNRFGRLWWPLFDIYHEVLQETKVEFDLVYGAFAWHTLFSDKSVLDKVLQRGKVTSVTSTGHVFGDKGERELLYIHTGGTSGNAAMLARYARKNRLEQSAVR</sequence>
<evidence type="ECO:0000256" key="2">
    <source>
        <dbReference type="ARBA" id="ARBA00008639"/>
    </source>
</evidence>
<dbReference type="EMBL" id="CAKKTJ010000324">
    <property type="protein sequence ID" value="CAH0480500.1"/>
    <property type="molecule type" value="Genomic_DNA"/>
</dbReference>
<evidence type="ECO:0000313" key="5">
    <source>
        <dbReference type="EMBL" id="CAH0480500.1"/>
    </source>
</evidence>
<dbReference type="PIRSF" id="PIRSF006278">
    <property type="entry name" value="ACCD_DCysDesulf"/>
    <property type="match status" value="1"/>
</dbReference>
<dbReference type="GO" id="GO:0019148">
    <property type="term" value="F:D-cysteine desulfhydrase activity"/>
    <property type="evidence" value="ECO:0007669"/>
    <property type="project" value="TreeGrafter"/>
</dbReference>
<evidence type="ECO:0000313" key="6">
    <source>
        <dbReference type="Proteomes" id="UP001160483"/>
    </source>
</evidence>
<protein>
    <recommendedName>
        <fullName evidence="7">Tryptophan synthase beta chain-like PALP domain-containing protein</fullName>
    </recommendedName>
</protein>
<evidence type="ECO:0000256" key="4">
    <source>
        <dbReference type="PIRSR" id="PIRSR006278-1"/>
    </source>
</evidence>
<accession>A0AAU9L4R9</accession>
<comment type="similarity">
    <text evidence="2">Belongs to the ACC deaminase/D-cysteine desulfhydrase family.</text>
</comment>
<proteinExistence type="inferred from homology"/>
<comment type="caution">
    <text evidence="5">The sequence shown here is derived from an EMBL/GenBank/DDBJ whole genome shotgun (WGS) entry which is preliminary data.</text>
</comment>
<dbReference type="PANTHER" id="PTHR43780">
    <property type="entry name" value="1-AMINOCYCLOPROPANE-1-CARBOXYLATE DEAMINASE-RELATED"/>
    <property type="match status" value="1"/>
</dbReference>
<dbReference type="AlphaFoldDB" id="A0AAU9L4R9"/>
<dbReference type="PANTHER" id="PTHR43780:SF2">
    <property type="entry name" value="1-AMINOCYCLOPROPANE-1-CARBOXYLATE DEAMINASE-RELATED"/>
    <property type="match status" value="1"/>
</dbReference>
<reference evidence="5" key="1">
    <citation type="submission" date="2021-11" db="EMBL/GenBank/DDBJ databases">
        <authorList>
            <person name="Islam A."/>
            <person name="Islam S."/>
            <person name="Flora M.S."/>
            <person name="Rahman M."/>
            <person name="Ziaur R.M."/>
            <person name="Epstein J.H."/>
            <person name="Hassan M."/>
            <person name="Klassen M."/>
            <person name="Woodard K."/>
            <person name="Webb A."/>
            <person name="Webby R.J."/>
            <person name="El Zowalaty M.E."/>
        </authorList>
    </citation>
    <scope>NUCLEOTIDE SEQUENCE</scope>
    <source>
        <strain evidence="5">Pbs3</strain>
    </source>
</reference>
<evidence type="ECO:0000256" key="3">
    <source>
        <dbReference type="ARBA" id="ARBA00022898"/>
    </source>
</evidence>